<sequence>MKGMVFTAFLEMVESKFSLKIADDIIEASALPSGGSYTTVGTYDHNEIIKLVIELSGRTNIPVADLVRTFGEYLFSQLLDMHPYFMEQNSSVFEFLQKVDSYIHVEVRKLYPDAELPAFQYDASIPGTLVMTYQSSRPFADLAEGLIIGCIAHYGEKINIQRENLSDGSSARFVLTQAGSDL</sequence>
<evidence type="ECO:0000313" key="2">
    <source>
        <dbReference type="EMBL" id="OPH56712.1"/>
    </source>
</evidence>
<comment type="caution">
    <text evidence="2">The sequence shown here is derived from an EMBL/GenBank/DDBJ whole genome shotgun (WGS) entry which is preliminary data.</text>
</comment>
<dbReference type="AlphaFoldDB" id="A0A1V4HIJ6"/>
<dbReference type="Pfam" id="PF07700">
    <property type="entry name" value="HNOB"/>
    <property type="match status" value="1"/>
</dbReference>
<dbReference type="RefSeq" id="WP_079414175.1">
    <property type="nucleotide sequence ID" value="NZ_MBTG01000015.1"/>
</dbReference>
<dbReference type="EMBL" id="MBTG01000015">
    <property type="protein sequence ID" value="OPH56712.1"/>
    <property type="molecule type" value="Genomic_DNA"/>
</dbReference>
<keyword evidence="3" id="KW-1185">Reference proteome</keyword>
<dbReference type="Proteomes" id="UP000190626">
    <property type="component" value="Unassembled WGS sequence"/>
</dbReference>
<evidence type="ECO:0000259" key="1">
    <source>
        <dbReference type="Pfam" id="PF07700"/>
    </source>
</evidence>
<dbReference type="Gene3D" id="3.90.1520.10">
    <property type="entry name" value="H-NOX domain"/>
    <property type="match status" value="1"/>
</dbReference>
<dbReference type="SUPFAM" id="SSF111126">
    <property type="entry name" value="Ligand-binding domain in the NO signalling and Golgi transport"/>
    <property type="match status" value="1"/>
</dbReference>
<protein>
    <recommendedName>
        <fullName evidence="1">Heme NO-binding domain-containing protein</fullName>
    </recommendedName>
</protein>
<evidence type="ECO:0000313" key="3">
    <source>
        <dbReference type="Proteomes" id="UP000190626"/>
    </source>
</evidence>
<dbReference type="GO" id="GO:0020037">
    <property type="term" value="F:heme binding"/>
    <property type="evidence" value="ECO:0007669"/>
    <property type="project" value="InterPro"/>
</dbReference>
<proteinExistence type="predicted"/>
<dbReference type="STRING" id="1469647.BC351_27620"/>
<feature type="domain" description="Heme NO-binding" evidence="1">
    <location>
        <begin position="2"/>
        <end position="161"/>
    </location>
</feature>
<dbReference type="OrthoDB" id="7266652at2"/>
<gene>
    <name evidence="2" type="ORF">BC351_27620</name>
</gene>
<accession>A0A1V4HIJ6</accession>
<dbReference type="InterPro" id="IPR011644">
    <property type="entry name" value="Heme_NO-bd"/>
</dbReference>
<reference evidence="3" key="1">
    <citation type="submission" date="2016-07" db="EMBL/GenBank/DDBJ databases">
        <authorList>
            <person name="Florea S."/>
            <person name="Webb J.S."/>
            <person name="Jaromczyk J."/>
            <person name="Schardl C.L."/>
        </authorList>
    </citation>
    <scope>NUCLEOTIDE SEQUENCE [LARGE SCALE GENOMIC DNA]</scope>
    <source>
        <strain evidence="3">CY1</strain>
    </source>
</reference>
<name>A0A1V4HIJ6_9BACL</name>
<organism evidence="2 3">
    <name type="scientific">Paenibacillus ferrarius</name>
    <dbReference type="NCBI Taxonomy" id="1469647"/>
    <lineage>
        <taxon>Bacteria</taxon>
        <taxon>Bacillati</taxon>
        <taxon>Bacillota</taxon>
        <taxon>Bacilli</taxon>
        <taxon>Bacillales</taxon>
        <taxon>Paenibacillaceae</taxon>
        <taxon>Paenibacillus</taxon>
    </lineage>
</organism>
<dbReference type="InterPro" id="IPR038158">
    <property type="entry name" value="H-NOX_domain_sf"/>
</dbReference>
<dbReference type="InterPro" id="IPR024096">
    <property type="entry name" value="NO_sig/Golgi_transp_ligand-bd"/>
</dbReference>